<evidence type="ECO:0000256" key="1">
    <source>
        <dbReference type="ARBA" id="ARBA00004141"/>
    </source>
</evidence>
<gene>
    <name evidence="7" type="ORF">AB3N04_07365</name>
</gene>
<feature type="transmembrane region" description="Helical" evidence="6">
    <location>
        <begin position="260"/>
        <end position="291"/>
    </location>
</feature>
<dbReference type="GO" id="GO:0055085">
    <property type="term" value="P:transmembrane transport"/>
    <property type="evidence" value="ECO:0007669"/>
    <property type="project" value="TreeGrafter"/>
</dbReference>
<accession>A0AB39BXS3</accession>
<name>A0AB39BXS3_9BACI</name>
<dbReference type="Pfam" id="PF01594">
    <property type="entry name" value="AI-2E_transport"/>
    <property type="match status" value="1"/>
</dbReference>
<feature type="transmembrane region" description="Helical" evidence="6">
    <location>
        <begin position="74"/>
        <end position="99"/>
    </location>
</feature>
<dbReference type="EMBL" id="CP162551">
    <property type="protein sequence ID" value="XDI38131.1"/>
    <property type="molecule type" value="Genomic_DNA"/>
</dbReference>
<feature type="transmembrane region" description="Helical" evidence="6">
    <location>
        <begin position="12"/>
        <end position="34"/>
    </location>
</feature>
<evidence type="ECO:0000256" key="4">
    <source>
        <dbReference type="ARBA" id="ARBA00022989"/>
    </source>
</evidence>
<feature type="transmembrane region" description="Helical" evidence="6">
    <location>
        <begin position="329"/>
        <end position="352"/>
    </location>
</feature>
<feature type="transmembrane region" description="Helical" evidence="6">
    <location>
        <begin position="222"/>
        <end position="240"/>
    </location>
</feature>
<evidence type="ECO:0000256" key="6">
    <source>
        <dbReference type="SAM" id="Phobius"/>
    </source>
</evidence>
<dbReference type="PANTHER" id="PTHR21716">
    <property type="entry name" value="TRANSMEMBRANE PROTEIN"/>
    <property type="match status" value="1"/>
</dbReference>
<comment type="subcellular location">
    <subcellularLocation>
        <location evidence="1">Membrane</location>
        <topology evidence="1">Multi-pass membrane protein</topology>
    </subcellularLocation>
</comment>
<evidence type="ECO:0000256" key="3">
    <source>
        <dbReference type="ARBA" id="ARBA00022692"/>
    </source>
</evidence>
<keyword evidence="4 6" id="KW-1133">Transmembrane helix</keyword>
<organism evidence="7">
    <name type="scientific">Alkalihalophilus sp. As8PL</name>
    <dbReference type="NCBI Taxonomy" id="3237103"/>
    <lineage>
        <taxon>Bacteria</taxon>
        <taxon>Bacillati</taxon>
        <taxon>Bacillota</taxon>
        <taxon>Bacilli</taxon>
        <taxon>Bacillales</taxon>
        <taxon>Bacillaceae</taxon>
        <taxon>Alkalihalophilus</taxon>
    </lineage>
</organism>
<keyword evidence="3 6" id="KW-0812">Transmembrane</keyword>
<evidence type="ECO:0000256" key="2">
    <source>
        <dbReference type="ARBA" id="ARBA00009773"/>
    </source>
</evidence>
<evidence type="ECO:0000256" key="5">
    <source>
        <dbReference type="ARBA" id="ARBA00023136"/>
    </source>
</evidence>
<feature type="transmembrane region" description="Helical" evidence="6">
    <location>
        <begin position="159"/>
        <end position="181"/>
    </location>
</feature>
<dbReference type="PANTHER" id="PTHR21716:SF15">
    <property type="entry name" value="TRANSPORT PROTEIN YRRI-RELATED"/>
    <property type="match status" value="1"/>
</dbReference>
<dbReference type="InterPro" id="IPR002549">
    <property type="entry name" value="AI-2E-like"/>
</dbReference>
<dbReference type="AlphaFoldDB" id="A0AB39BXS3"/>
<proteinExistence type="inferred from homology"/>
<protein>
    <submittedName>
        <fullName evidence="7">AI-2E family transporter</fullName>
    </submittedName>
</protein>
<comment type="similarity">
    <text evidence="2">Belongs to the autoinducer-2 exporter (AI-2E) (TC 2.A.86) family.</text>
</comment>
<dbReference type="GO" id="GO:0016020">
    <property type="term" value="C:membrane"/>
    <property type="evidence" value="ECO:0007669"/>
    <property type="project" value="UniProtKB-SubCell"/>
</dbReference>
<feature type="transmembrane region" description="Helical" evidence="6">
    <location>
        <begin position="40"/>
        <end position="62"/>
    </location>
</feature>
<reference evidence="7" key="1">
    <citation type="submission" date="2024-07" db="EMBL/GenBank/DDBJ databases">
        <title>Identification and characteristics of an arsenic-resistant bacterial isolate, which belongs to a novel species.</title>
        <authorList>
            <person name="Juszczyk A."/>
            <person name="Kowalczyk A."/>
            <person name="Was K."/>
            <person name="Kosowicz W."/>
            <person name="Budzyn A."/>
            <person name="Latowski D."/>
        </authorList>
    </citation>
    <scope>NUCLEOTIDE SEQUENCE</scope>
    <source>
        <strain evidence="7">As8PL</strain>
    </source>
</reference>
<dbReference type="RefSeq" id="WP_368505455.1">
    <property type="nucleotide sequence ID" value="NZ_CP162551.1"/>
</dbReference>
<keyword evidence="5 6" id="KW-0472">Membrane</keyword>
<sequence>MEKRLNEYKWINKLVLVLLVLLIVFMAVQLLPLLEPIFKVIKALFLPLTLAVLFTYFLHPLVEGLHDWGLPRSISVLVVFLILLLTVGFLIVWGAPALVEQIRHAMERLPEQIRALEDFMFQIQSEVRTLPSPIRVHIEEWSTQAEQLGARALDQTEAVALWVIQSMFSLIVIPFLVFYFLKDFDLVQRVAWYLTPRKWRGRLKRYVEDVDHTFGSYIRGQLLVALAVTIISSLGFWLIGVPYPILLGIFMGATEMIPYFGAYIGAVPAVAVALLESWQLALITSVFILILQQIEGNVLSPVIVGRTLHMHPILIILALVIGVEAGGVIGLLVAVPLLAILKVTLLHIRLYFISH</sequence>
<evidence type="ECO:0000313" key="7">
    <source>
        <dbReference type="EMBL" id="XDI38131.1"/>
    </source>
</evidence>